<dbReference type="AlphaFoldDB" id="A0A8J6J065"/>
<dbReference type="Pfam" id="PF19305">
    <property type="entry name" value="MmgE_PrpD_C"/>
    <property type="match status" value="1"/>
</dbReference>
<evidence type="ECO:0000259" key="3">
    <source>
        <dbReference type="Pfam" id="PF19305"/>
    </source>
</evidence>
<evidence type="ECO:0000313" key="5">
    <source>
        <dbReference type="Proteomes" id="UP000602260"/>
    </source>
</evidence>
<proteinExistence type="inferred from homology"/>
<evidence type="ECO:0000313" key="4">
    <source>
        <dbReference type="EMBL" id="MBC5718228.1"/>
    </source>
</evidence>
<evidence type="ECO:0000256" key="1">
    <source>
        <dbReference type="ARBA" id="ARBA00006174"/>
    </source>
</evidence>
<name>A0A8J6J065_9FIRM</name>
<dbReference type="Pfam" id="PF03972">
    <property type="entry name" value="MmgE_PrpD_N"/>
    <property type="match status" value="1"/>
</dbReference>
<accession>A0A8J6J065</accession>
<dbReference type="InterPro" id="IPR042188">
    <property type="entry name" value="MmgE/PrpD_sf_2"/>
</dbReference>
<dbReference type="SUPFAM" id="SSF103378">
    <property type="entry name" value="2-methylcitrate dehydratase PrpD"/>
    <property type="match status" value="1"/>
</dbReference>
<reference evidence="4" key="1">
    <citation type="submission" date="2020-08" db="EMBL/GenBank/DDBJ databases">
        <title>Genome public.</title>
        <authorList>
            <person name="Liu C."/>
            <person name="Sun Q."/>
        </authorList>
    </citation>
    <scope>NUCLEOTIDE SEQUENCE</scope>
    <source>
        <strain evidence="4">BX5</strain>
    </source>
</reference>
<evidence type="ECO:0000259" key="2">
    <source>
        <dbReference type="Pfam" id="PF03972"/>
    </source>
</evidence>
<comment type="caution">
    <text evidence="4">The sequence shown here is derived from an EMBL/GenBank/DDBJ whole genome shotgun (WGS) entry which is preliminary data.</text>
</comment>
<dbReference type="PANTHER" id="PTHR16943:SF8">
    <property type="entry name" value="2-METHYLCITRATE DEHYDRATASE"/>
    <property type="match status" value="1"/>
</dbReference>
<dbReference type="GO" id="GO:0016829">
    <property type="term" value="F:lyase activity"/>
    <property type="evidence" value="ECO:0007669"/>
    <property type="project" value="InterPro"/>
</dbReference>
<dbReference type="PANTHER" id="PTHR16943">
    <property type="entry name" value="2-METHYLCITRATE DEHYDRATASE-RELATED"/>
    <property type="match status" value="1"/>
</dbReference>
<gene>
    <name evidence="4" type="ORF">H8S55_13075</name>
</gene>
<dbReference type="InterPro" id="IPR042183">
    <property type="entry name" value="MmgE/PrpD_sf_1"/>
</dbReference>
<dbReference type="InterPro" id="IPR036148">
    <property type="entry name" value="MmgE/PrpD_sf"/>
</dbReference>
<dbReference type="EMBL" id="JACOPN010000012">
    <property type="protein sequence ID" value="MBC5718228.1"/>
    <property type="molecule type" value="Genomic_DNA"/>
</dbReference>
<protein>
    <submittedName>
        <fullName evidence="4">MmgE/PrpD family protein</fullName>
    </submittedName>
</protein>
<dbReference type="Proteomes" id="UP000602260">
    <property type="component" value="Unassembled WGS sequence"/>
</dbReference>
<dbReference type="InterPro" id="IPR045336">
    <property type="entry name" value="MmgE_PrpD_N"/>
</dbReference>
<sequence>MKQSKTKATGIERLARQITIMNQTALSGHALHAARLCLLDTLGVGIYGSSQPETEQLLQSLRRFGTGKVSVWGRRETLDAESAALICGSLCHLRELDDVHYAILHTGCVCVPAAIATAELEHSSLGQLLRAIVNGVEVMSRISLGMDYMDHRERGWHGTATCGAFGAAAAAGYLLGLTEDQLADALGTAGSRTGGTWAFSVDGAMSKRLHPGLAARDGLLAAYLAQAGVPGPHYVLEAEDGGFYRLFSREWDIERVLRNSERLEIEQVEYKWFASCKSVHSPITAALQIYRENPQRTPEEVSSILVEVNRSALAMAGHSYEPDSVVSAQISIPYGVALGLLGRPGQGADYALDRLGDPMVRTLADRVKVVESQEFNLLRQTEHLSGTRVTVEWNDGTRSVAVVKFAKGSIGDPLTEEDVIQKYCGLTEGVLGRERSQKLMELILHGDTSIPVAQLVKLMVQPL</sequence>
<feature type="domain" description="MmgE/PrpD N-terminal" evidence="2">
    <location>
        <begin position="12"/>
        <end position="254"/>
    </location>
</feature>
<dbReference type="InterPro" id="IPR045337">
    <property type="entry name" value="MmgE_PrpD_C"/>
</dbReference>
<comment type="similarity">
    <text evidence="1">Belongs to the PrpD family.</text>
</comment>
<dbReference type="Gene3D" id="3.30.1330.120">
    <property type="entry name" value="2-methylcitrate dehydratase PrpD"/>
    <property type="match status" value="1"/>
</dbReference>
<feature type="domain" description="MmgE/PrpD C-terminal" evidence="3">
    <location>
        <begin position="273"/>
        <end position="443"/>
    </location>
</feature>
<dbReference type="InterPro" id="IPR005656">
    <property type="entry name" value="MmgE_PrpD"/>
</dbReference>
<organism evidence="4 5">
    <name type="scientific">Flintibacter faecis</name>
    <dbReference type="NCBI Taxonomy" id="2763047"/>
    <lineage>
        <taxon>Bacteria</taxon>
        <taxon>Bacillati</taxon>
        <taxon>Bacillota</taxon>
        <taxon>Clostridia</taxon>
        <taxon>Eubacteriales</taxon>
        <taxon>Flintibacter</taxon>
    </lineage>
</organism>
<dbReference type="Gene3D" id="1.10.4100.10">
    <property type="entry name" value="2-methylcitrate dehydratase PrpD"/>
    <property type="match status" value="1"/>
</dbReference>
<keyword evidence="5" id="KW-1185">Reference proteome</keyword>